<evidence type="ECO:0000313" key="7">
    <source>
        <dbReference type="Proteomes" id="UP001430377"/>
    </source>
</evidence>
<keyword evidence="1" id="KW-0805">Transcription regulation</keyword>
<keyword evidence="7" id="KW-1185">Reference proteome</keyword>
<gene>
    <name evidence="6" type="ORF">EGH21_18795</name>
</gene>
<evidence type="ECO:0000256" key="1">
    <source>
        <dbReference type="ARBA" id="ARBA00023015"/>
    </source>
</evidence>
<dbReference type="GO" id="GO:0045892">
    <property type="term" value="P:negative regulation of DNA-templated transcription"/>
    <property type="evidence" value="ECO:0007669"/>
    <property type="project" value="TreeGrafter"/>
</dbReference>
<keyword evidence="2" id="KW-0238">DNA-binding</keyword>
<dbReference type="CDD" id="cd00090">
    <property type="entry name" value="HTH_ARSR"/>
    <property type="match status" value="1"/>
</dbReference>
<dbReference type="SUPFAM" id="SSF46785">
    <property type="entry name" value="Winged helix' DNA-binding domain"/>
    <property type="match status" value="1"/>
</dbReference>
<organism evidence="6 7">
    <name type="scientific">Haloarcula rubra</name>
    <dbReference type="NCBI Taxonomy" id="2487747"/>
    <lineage>
        <taxon>Archaea</taxon>
        <taxon>Methanobacteriati</taxon>
        <taxon>Methanobacteriota</taxon>
        <taxon>Stenosarchaea group</taxon>
        <taxon>Halobacteria</taxon>
        <taxon>Halobacteriales</taxon>
        <taxon>Haloarculaceae</taxon>
        <taxon>Haloarcula</taxon>
    </lineage>
</organism>
<dbReference type="InterPro" id="IPR036390">
    <property type="entry name" value="WH_DNA-bd_sf"/>
</dbReference>
<accession>A0AAW4PWT0</accession>
<dbReference type="Gene3D" id="3.30.450.40">
    <property type="match status" value="1"/>
</dbReference>
<dbReference type="InterPro" id="IPR011991">
    <property type="entry name" value="ArsR-like_HTH"/>
</dbReference>
<dbReference type="PROSITE" id="PS51077">
    <property type="entry name" value="HTH_ICLR"/>
    <property type="match status" value="1"/>
</dbReference>
<dbReference type="InterPro" id="IPR029016">
    <property type="entry name" value="GAF-like_dom_sf"/>
</dbReference>
<dbReference type="RefSeq" id="WP_220619947.1">
    <property type="nucleotide sequence ID" value="NZ_RKLR01000010.1"/>
</dbReference>
<protein>
    <submittedName>
        <fullName evidence="6">IclR family transcriptional regulator</fullName>
    </submittedName>
</protein>
<dbReference type="AlphaFoldDB" id="A0AAW4PWT0"/>
<dbReference type="GO" id="GO:0003700">
    <property type="term" value="F:DNA-binding transcription factor activity"/>
    <property type="evidence" value="ECO:0007669"/>
    <property type="project" value="TreeGrafter"/>
</dbReference>
<dbReference type="Pfam" id="PF01614">
    <property type="entry name" value="IclR_C"/>
    <property type="match status" value="1"/>
</dbReference>
<keyword evidence="3" id="KW-0804">Transcription</keyword>
<name>A0AAW4PWT0_9EURY</name>
<dbReference type="SMART" id="SM00346">
    <property type="entry name" value="HTH_ICLR"/>
    <property type="match status" value="1"/>
</dbReference>
<dbReference type="InterPro" id="IPR014757">
    <property type="entry name" value="Tscrpt_reg_IclR_C"/>
</dbReference>
<comment type="caution">
    <text evidence="6">The sequence shown here is derived from an EMBL/GenBank/DDBJ whole genome shotgun (WGS) entry which is preliminary data.</text>
</comment>
<evidence type="ECO:0000259" key="5">
    <source>
        <dbReference type="PROSITE" id="PS51078"/>
    </source>
</evidence>
<dbReference type="InterPro" id="IPR005471">
    <property type="entry name" value="Tscrpt_reg_IclR_N"/>
</dbReference>
<dbReference type="PROSITE" id="PS51078">
    <property type="entry name" value="ICLR_ED"/>
    <property type="match status" value="1"/>
</dbReference>
<dbReference type="InterPro" id="IPR036388">
    <property type="entry name" value="WH-like_DNA-bd_sf"/>
</dbReference>
<feature type="domain" description="IclR-ED" evidence="5">
    <location>
        <begin position="70"/>
        <end position="254"/>
    </location>
</feature>
<dbReference type="EMBL" id="RKLR01000010">
    <property type="protein sequence ID" value="MBX0325081.1"/>
    <property type="molecule type" value="Genomic_DNA"/>
</dbReference>
<evidence type="ECO:0000313" key="6">
    <source>
        <dbReference type="EMBL" id="MBX0325081.1"/>
    </source>
</evidence>
<dbReference type="InterPro" id="IPR050707">
    <property type="entry name" value="HTH_MetabolicPath_Reg"/>
</dbReference>
<feature type="domain" description="HTH iclR-type" evidence="4">
    <location>
        <begin position="10"/>
        <end position="69"/>
    </location>
</feature>
<reference evidence="6 7" key="1">
    <citation type="submission" date="2021-06" db="EMBL/GenBank/DDBJ databases">
        <title>Halomicroarcula sp. a new haloarchaeum isolated from saline soil.</title>
        <authorList>
            <person name="Duran-Viseras A."/>
            <person name="Sanchez-Porro C."/>
            <person name="Ventosa A."/>
        </authorList>
    </citation>
    <scope>NUCLEOTIDE SEQUENCE [LARGE SCALE GENOMIC DNA]</scope>
    <source>
        <strain evidence="6 7">F13</strain>
    </source>
</reference>
<evidence type="ECO:0000256" key="2">
    <source>
        <dbReference type="ARBA" id="ARBA00023125"/>
    </source>
</evidence>
<dbReference type="PANTHER" id="PTHR30136">
    <property type="entry name" value="HELIX-TURN-HELIX TRANSCRIPTIONAL REGULATOR, ICLR FAMILY"/>
    <property type="match status" value="1"/>
</dbReference>
<dbReference type="Pfam" id="PF09339">
    <property type="entry name" value="HTH_IclR"/>
    <property type="match status" value="1"/>
</dbReference>
<proteinExistence type="predicted"/>
<dbReference type="SUPFAM" id="SSF55781">
    <property type="entry name" value="GAF domain-like"/>
    <property type="match status" value="1"/>
</dbReference>
<evidence type="ECO:0000256" key="3">
    <source>
        <dbReference type="ARBA" id="ARBA00023163"/>
    </source>
</evidence>
<sequence>MGTSSKSRTVDAVQISLNIIEFLQERDGAGITEIAETLEYSKGTVHSHLATLAENEYVVKQDGVYRLSLRYLELAETVKDRLQIYDVVREELNELAADSGELAQFATEEHGRAVYIYKTGGERAVQTASSVGDREYLHCISLGKAMLAYMDEERVEEIVEQHGLPQYTSSTITTREELFEELEAVREQGYAFDREEKIEGLRCVAAPVVTKGEVVGALSVSGPASRFEGELYEEELPKMVTRSANVIEINSQFS</sequence>
<dbReference type="Proteomes" id="UP001430377">
    <property type="component" value="Unassembled WGS sequence"/>
</dbReference>
<evidence type="ECO:0000259" key="4">
    <source>
        <dbReference type="PROSITE" id="PS51077"/>
    </source>
</evidence>
<dbReference type="GO" id="GO:0003677">
    <property type="term" value="F:DNA binding"/>
    <property type="evidence" value="ECO:0007669"/>
    <property type="project" value="UniProtKB-KW"/>
</dbReference>
<dbReference type="Gene3D" id="1.10.10.10">
    <property type="entry name" value="Winged helix-like DNA-binding domain superfamily/Winged helix DNA-binding domain"/>
    <property type="match status" value="1"/>
</dbReference>
<dbReference type="PANTHER" id="PTHR30136:SF35">
    <property type="entry name" value="HTH-TYPE TRANSCRIPTIONAL REGULATOR RV1719"/>
    <property type="match status" value="1"/>
</dbReference>